<reference evidence="2 4" key="2">
    <citation type="submission" date="2018-06" db="EMBL/GenBank/DDBJ databases">
        <authorList>
            <consortium name="Pathogen Informatics"/>
            <person name="Doyle S."/>
        </authorList>
    </citation>
    <scope>NUCLEOTIDE SEQUENCE [LARGE SCALE GENOMIC DNA]</scope>
    <source>
        <strain evidence="2 4">NCTC11227</strain>
    </source>
</reference>
<name>A0A378PJA2_9GAMM</name>
<sequence>MEIKKHAITMTLQIPREMVKNKVSKKDGVGMFFGILLRELTSAMIKFGKNTHKENKLINSLLRGTTYQSEPPCKNDLIRYQKDCLVMLNSPCTIIKDQSNTKYRSLLGVSCIISTHPPLDIPFSANRKISIKE</sequence>
<accession>A0A378PJA2</accession>
<evidence type="ECO:0000313" key="1">
    <source>
        <dbReference type="EMBL" id="ANB91005.1"/>
    </source>
</evidence>
<gene>
    <name evidence="1" type="ORF">MOVS_02205</name>
    <name evidence="2" type="ORF">NCTC11227_00457</name>
</gene>
<dbReference type="AlphaFoldDB" id="A0A378PJA2"/>
<dbReference type="EMBL" id="CP011158">
    <property type="protein sequence ID" value="ANB91005.1"/>
    <property type="molecule type" value="Genomic_DNA"/>
</dbReference>
<proteinExistence type="predicted"/>
<dbReference type="EMBL" id="UGPW01000001">
    <property type="protein sequence ID" value="STY86476.1"/>
    <property type="molecule type" value="Genomic_DNA"/>
</dbReference>
<dbReference type="Proteomes" id="UP000255102">
    <property type="component" value="Unassembled WGS sequence"/>
</dbReference>
<reference evidence="1 3" key="1">
    <citation type="submission" date="2015-04" db="EMBL/GenBank/DDBJ databases">
        <authorList>
            <person name="Calcutt M.J."/>
            <person name="Foecking M.F."/>
        </authorList>
    </citation>
    <scope>NUCLEOTIDE SEQUENCE [LARGE SCALE GENOMIC DNA]</scope>
    <source>
        <strain evidence="1 3">199/55</strain>
    </source>
</reference>
<evidence type="ECO:0000313" key="4">
    <source>
        <dbReference type="Proteomes" id="UP000255102"/>
    </source>
</evidence>
<dbReference type="KEGG" id="moi:MOVS_02205"/>
<keyword evidence="3" id="KW-1185">Reference proteome</keyword>
<protein>
    <submittedName>
        <fullName evidence="2">Uncharacterized protein</fullName>
    </submittedName>
</protein>
<evidence type="ECO:0000313" key="2">
    <source>
        <dbReference type="EMBL" id="STY86476.1"/>
    </source>
</evidence>
<dbReference type="Proteomes" id="UP000076765">
    <property type="component" value="Chromosome"/>
</dbReference>
<organism evidence="2 4">
    <name type="scientific">Moraxella ovis</name>
    <dbReference type="NCBI Taxonomy" id="29433"/>
    <lineage>
        <taxon>Bacteria</taxon>
        <taxon>Pseudomonadati</taxon>
        <taxon>Pseudomonadota</taxon>
        <taxon>Gammaproteobacteria</taxon>
        <taxon>Moraxellales</taxon>
        <taxon>Moraxellaceae</taxon>
        <taxon>Moraxella</taxon>
    </lineage>
</organism>
<evidence type="ECO:0000313" key="3">
    <source>
        <dbReference type="Proteomes" id="UP000076765"/>
    </source>
</evidence>